<dbReference type="Pfam" id="PF07336">
    <property type="entry name" value="ABATE"/>
    <property type="match status" value="1"/>
</dbReference>
<dbReference type="PANTHER" id="PTHR35525">
    <property type="entry name" value="BLL6575 PROTEIN"/>
    <property type="match status" value="1"/>
</dbReference>
<reference evidence="2" key="1">
    <citation type="submission" date="2020-08" db="EMBL/GenBank/DDBJ databases">
        <title>Whole genome shotgun sequence of Polymorphospora rubra NBRC 101157.</title>
        <authorList>
            <person name="Komaki H."/>
            <person name="Tamura T."/>
        </authorList>
    </citation>
    <scope>NUCLEOTIDE SEQUENCE</scope>
    <source>
        <strain evidence="2">NBRC 101157</strain>
    </source>
</reference>
<proteinExistence type="predicted"/>
<dbReference type="Proteomes" id="UP000680866">
    <property type="component" value="Chromosome"/>
</dbReference>
<organism evidence="2 3">
    <name type="scientific">Polymorphospora rubra</name>
    <dbReference type="NCBI Taxonomy" id="338584"/>
    <lineage>
        <taxon>Bacteria</taxon>
        <taxon>Bacillati</taxon>
        <taxon>Actinomycetota</taxon>
        <taxon>Actinomycetes</taxon>
        <taxon>Micromonosporales</taxon>
        <taxon>Micromonosporaceae</taxon>
        <taxon>Polymorphospora</taxon>
    </lineage>
</organism>
<accession>A0A810N509</accession>
<dbReference type="AlphaFoldDB" id="A0A810N509"/>
<dbReference type="KEGG" id="pry:Prubr_46550"/>
<dbReference type="EMBL" id="AP023359">
    <property type="protein sequence ID" value="BCJ67634.1"/>
    <property type="molecule type" value="Genomic_DNA"/>
</dbReference>
<sequence>MTQPGDRAPAPGALTLVQDFANTADLAGGHDSLGAAGDLAALCAAHGLTDVCFDETDIGEARRLREALRDVCEAHTGVEVPATSLAVLGAMLDGAPLTLSIDAAGQASAVPRPGLTGLSALTAELAARIVVAAADRTWPRLKACGAHDCRWVYYDHSPAGRSRWCTMSICGSRAKMRAYRGRGRPINASVVPTRS</sequence>
<dbReference type="Pfam" id="PF11706">
    <property type="entry name" value="zf-CGNR"/>
    <property type="match status" value="1"/>
</dbReference>
<evidence type="ECO:0000259" key="1">
    <source>
        <dbReference type="Pfam" id="PF11706"/>
    </source>
</evidence>
<dbReference type="InterPro" id="IPR021005">
    <property type="entry name" value="Znf_CGNR"/>
</dbReference>
<name>A0A810N509_9ACTN</name>
<evidence type="ECO:0000313" key="2">
    <source>
        <dbReference type="EMBL" id="BCJ67634.1"/>
    </source>
</evidence>
<dbReference type="PANTHER" id="PTHR35525:SF3">
    <property type="entry name" value="BLL6575 PROTEIN"/>
    <property type="match status" value="1"/>
</dbReference>
<feature type="domain" description="Zinc finger CGNR" evidence="1">
    <location>
        <begin position="140"/>
        <end position="182"/>
    </location>
</feature>
<dbReference type="InterPro" id="IPR023286">
    <property type="entry name" value="ABATE_dom_sf"/>
</dbReference>
<dbReference type="RefSeq" id="WP_212816941.1">
    <property type="nucleotide sequence ID" value="NZ_AP023359.1"/>
</dbReference>
<evidence type="ECO:0000313" key="3">
    <source>
        <dbReference type="Proteomes" id="UP000680866"/>
    </source>
</evidence>
<gene>
    <name evidence="2" type="ORF">Prubr_46550</name>
</gene>
<dbReference type="Gene3D" id="1.10.3300.10">
    <property type="entry name" value="Jann2411-like domain"/>
    <property type="match status" value="1"/>
</dbReference>
<dbReference type="InterPro" id="IPR010852">
    <property type="entry name" value="ABATE"/>
</dbReference>
<keyword evidence="3" id="KW-1185">Reference proteome</keyword>
<protein>
    <recommendedName>
        <fullName evidence="1">Zinc finger CGNR domain-containing protein</fullName>
    </recommendedName>
</protein>
<dbReference type="SUPFAM" id="SSF160904">
    <property type="entry name" value="Jann2411-like"/>
    <property type="match status" value="1"/>
</dbReference>